<organism evidence="2 3">
    <name type="scientific">Cephalotus follicularis</name>
    <name type="common">Albany pitcher plant</name>
    <dbReference type="NCBI Taxonomy" id="3775"/>
    <lineage>
        <taxon>Eukaryota</taxon>
        <taxon>Viridiplantae</taxon>
        <taxon>Streptophyta</taxon>
        <taxon>Embryophyta</taxon>
        <taxon>Tracheophyta</taxon>
        <taxon>Spermatophyta</taxon>
        <taxon>Magnoliopsida</taxon>
        <taxon>eudicotyledons</taxon>
        <taxon>Gunneridae</taxon>
        <taxon>Pentapetalae</taxon>
        <taxon>rosids</taxon>
        <taxon>fabids</taxon>
        <taxon>Oxalidales</taxon>
        <taxon>Cephalotaceae</taxon>
        <taxon>Cephalotus</taxon>
    </lineage>
</organism>
<dbReference type="InParanoid" id="A0A1Q3CWW6"/>
<protein>
    <submittedName>
        <fullName evidence="2">Uncharacterized protein</fullName>
    </submittedName>
</protein>
<dbReference type="SUPFAM" id="SSF74788">
    <property type="entry name" value="Cullin repeat-like"/>
    <property type="match status" value="1"/>
</dbReference>
<dbReference type="OrthoDB" id="1922221at2759"/>
<dbReference type="GO" id="GO:0000145">
    <property type="term" value="C:exocyst"/>
    <property type="evidence" value="ECO:0007669"/>
    <property type="project" value="InterPro"/>
</dbReference>
<feature type="compositionally biased region" description="Acidic residues" evidence="1">
    <location>
        <begin position="100"/>
        <end position="114"/>
    </location>
</feature>
<comment type="caution">
    <text evidence="2">The sequence shown here is derived from an EMBL/GenBank/DDBJ whole genome shotgun (WGS) entry which is preliminary data.</text>
</comment>
<dbReference type="Pfam" id="PF20669">
    <property type="entry name" value="Exo70_N"/>
    <property type="match status" value="1"/>
</dbReference>
<dbReference type="PANTHER" id="PTHR12542:SF7">
    <property type="entry name" value="EXOCYST SUBUNIT EXO70 FAMILY PROTEIN"/>
    <property type="match status" value="1"/>
</dbReference>
<dbReference type="STRING" id="3775.A0A1Q3CWW6"/>
<dbReference type="AlphaFoldDB" id="A0A1Q3CWW6"/>
<feature type="region of interest" description="Disordered" evidence="1">
    <location>
        <begin position="26"/>
        <end position="51"/>
    </location>
</feature>
<accession>A0A1Q3CWW6</accession>
<gene>
    <name evidence="2" type="ORF">CFOL_v3_28159</name>
</gene>
<dbReference type="GO" id="GO:0006887">
    <property type="term" value="P:exocytosis"/>
    <property type="evidence" value="ECO:0007669"/>
    <property type="project" value="InterPro"/>
</dbReference>
<name>A0A1Q3CWW6_CEPFO</name>
<evidence type="ECO:0000256" key="1">
    <source>
        <dbReference type="SAM" id="MobiDB-lite"/>
    </source>
</evidence>
<reference evidence="3" key="1">
    <citation type="submission" date="2016-04" db="EMBL/GenBank/DDBJ databases">
        <title>Cephalotus genome sequencing.</title>
        <authorList>
            <person name="Fukushima K."/>
            <person name="Hasebe M."/>
            <person name="Fang X."/>
        </authorList>
    </citation>
    <scope>NUCLEOTIDE SEQUENCE [LARGE SCALE GENOMIC DNA]</scope>
    <source>
        <strain evidence="3">cv. St1</strain>
    </source>
</reference>
<feature type="region of interest" description="Disordered" evidence="1">
    <location>
        <begin position="81"/>
        <end position="115"/>
    </location>
</feature>
<sequence>MIFDGDGDCLEVVPYLHAVDEIQRSMSSTSISSQHHNRDDDDADNQNKVNSSSTVQIAMVRLEDEFRNILIGHTAPIETNWFVDSGSSTHSEASRTETATDFEDEDEDGDEDDDVSKHCLRRMSALSYRSMSSIREIDLIPPEAITDLQAIVKRMVKICCGCESFGIGSNGLKSGQMG</sequence>
<dbReference type="InterPro" id="IPR016159">
    <property type="entry name" value="Cullin_repeat-like_dom_sf"/>
</dbReference>
<keyword evidence="3" id="KW-1185">Reference proteome</keyword>
<dbReference type="PANTHER" id="PTHR12542">
    <property type="entry name" value="EXOCYST COMPLEX PROTEIN EXO70"/>
    <property type="match status" value="1"/>
</dbReference>
<evidence type="ECO:0000313" key="2">
    <source>
        <dbReference type="EMBL" id="GAV84717.1"/>
    </source>
</evidence>
<feature type="compositionally biased region" description="Polar residues" evidence="1">
    <location>
        <begin position="85"/>
        <end position="99"/>
    </location>
</feature>
<dbReference type="InterPro" id="IPR004140">
    <property type="entry name" value="Exo70"/>
</dbReference>
<dbReference type="Gene3D" id="1.20.1280.170">
    <property type="entry name" value="Exocyst complex component Exo70"/>
    <property type="match status" value="1"/>
</dbReference>
<dbReference type="EMBL" id="BDDD01003325">
    <property type="protein sequence ID" value="GAV84717.1"/>
    <property type="molecule type" value="Genomic_DNA"/>
</dbReference>
<proteinExistence type="predicted"/>
<evidence type="ECO:0000313" key="3">
    <source>
        <dbReference type="Proteomes" id="UP000187406"/>
    </source>
</evidence>
<dbReference type="Proteomes" id="UP000187406">
    <property type="component" value="Unassembled WGS sequence"/>
</dbReference>